<dbReference type="EMBL" id="BLLK01000038">
    <property type="protein sequence ID" value="GFH49455.1"/>
    <property type="molecule type" value="Genomic_DNA"/>
</dbReference>
<name>A0AAD3CRD6_9STRA</name>
<accession>A0AAD3CRD6</accession>
<feature type="chain" id="PRO_5042266391" evidence="1">
    <location>
        <begin position="30"/>
        <end position="267"/>
    </location>
</feature>
<comment type="caution">
    <text evidence="2">The sequence shown here is derived from an EMBL/GenBank/DDBJ whole genome shotgun (WGS) entry which is preliminary data.</text>
</comment>
<dbReference type="Gene3D" id="1.25.40.10">
    <property type="entry name" value="Tetratricopeptide repeat domain"/>
    <property type="match status" value="1"/>
</dbReference>
<evidence type="ECO:0000313" key="2">
    <source>
        <dbReference type="EMBL" id="GFH49455.1"/>
    </source>
</evidence>
<keyword evidence="1" id="KW-0732">Signal</keyword>
<gene>
    <name evidence="2" type="ORF">CTEN210_05931</name>
</gene>
<sequence>MHQSKRKTQIGLSSILILSIFLSPPTTHSLSSSSNPSKKVQICQNKDCCKSFPAKYDGGLYQAMRDLLPNQQARNEISIEKSGCLSHCNRGPNVNIVNKDNEERSERMFGRIDGILAGAVALDVGLGIDCPGELMAALESMASAHQASDPIKKIKLLNSTIHTITQAQLTTSTAMAHALILRADAFLEAGQAQNYKQAMEDVTKAISIDDLDGRAWRVLADVKEAQEDYLGAMEAISEWAVVNPEFQSKAQKELTRIMAKKAQLDNR</sequence>
<dbReference type="InterPro" id="IPR011990">
    <property type="entry name" value="TPR-like_helical_dom_sf"/>
</dbReference>
<evidence type="ECO:0000256" key="1">
    <source>
        <dbReference type="SAM" id="SignalP"/>
    </source>
</evidence>
<dbReference type="Gene3D" id="3.40.30.10">
    <property type="entry name" value="Glutaredoxin"/>
    <property type="match status" value="1"/>
</dbReference>
<keyword evidence="3" id="KW-1185">Reference proteome</keyword>
<reference evidence="2 3" key="1">
    <citation type="journal article" date="2021" name="Sci. Rep.">
        <title>The genome of the diatom Chaetoceros tenuissimus carries an ancient integrated fragment of an extant virus.</title>
        <authorList>
            <person name="Hongo Y."/>
            <person name="Kimura K."/>
            <person name="Takaki Y."/>
            <person name="Yoshida Y."/>
            <person name="Baba S."/>
            <person name="Kobayashi G."/>
            <person name="Nagasaki K."/>
            <person name="Hano T."/>
            <person name="Tomaru Y."/>
        </authorList>
    </citation>
    <scope>NUCLEOTIDE SEQUENCE [LARGE SCALE GENOMIC DNA]</scope>
    <source>
        <strain evidence="2 3">NIES-3715</strain>
    </source>
</reference>
<protein>
    <submittedName>
        <fullName evidence="2">Uncharacterized protein</fullName>
    </submittedName>
</protein>
<dbReference type="CDD" id="cd02980">
    <property type="entry name" value="TRX_Fd_family"/>
    <property type="match status" value="1"/>
</dbReference>
<dbReference type="Proteomes" id="UP001054902">
    <property type="component" value="Unassembled WGS sequence"/>
</dbReference>
<organism evidence="2 3">
    <name type="scientific">Chaetoceros tenuissimus</name>
    <dbReference type="NCBI Taxonomy" id="426638"/>
    <lineage>
        <taxon>Eukaryota</taxon>
        <taxon>Sar</taxon>
        <taxon>Stramenopiles</taxon>
        <taxon>Ochrophyta</taxon>
        <taxon>Bacillariophyta</taxon>
        <taxon>Coscinodiscophyceae</taxon>
        <taxon>Chaetocerotophycidae</taxon>
        <taxon>Chaetocerotales</taxon>
        <taxon>Chaetocerotaceae</taxon>
        <taxon>Chaetoceros</taxon>
    </lineage>
</organism>
<proteinExistence type="predicted"/>
<dbReference type="AlphaFoldDB" id="A0AAD3CRD6"/>
<evidence type="ECO:0000313" key="3">
    <source>
        <dbReference type="Proteomes" id="UP001054902"/>
    </source>
</evidence>
<feature type="signal peptide" evidence="1">
    <location>
        <begin position="1"/>
        <end position="29"/>
    </location>
</feature>
<dbReference type="SUPFAM" id="SSF48452">
    <property type="entry name" value="TPR-like"/>
    <property type="match status" value="1"/>
</dbReference>